<dbReference type="InterPro" id="IPR001810">
    <property type="entry name" value="F-box_dom"/>
</dbReference>
<evidence type="ECO:0000259" key="1">
    <source>
        <dbReference type="Pfam" id="PF03478"/>
    </source>
</evidence>
<evidence type="ECO:0000259" key="2">
    <source>
        <dbReference type="Pfam" id="PF12937"/>
    </source>
</evidence>
<comment type="caution">
    <text evidence="3">The sequence shown here is derived from an EMBL/GenBank/DDBJ whole genome shotgun (WGS) entry which is preliminary data.</text>
</comment>
<dbReference type="SUPFAM" id="SSF81383">
    <property type="entry name" value="F-box domain"/>
    <property type="match status" value="1"/>
</dbReference>
<protein>
    <submittedName>
        <fullName evidence="3">F-box protein</fullName>
    </submittedName>
</protein>
<dbReference type="Pfam" id="PF03478">
    <property type="entry name" value="Beta-prop_KIB1-4"/>
    <property type="match status" value="1"/>
</dbReference>
<evidence type="ECO:0000313" key="4">
    <source>
        <dbReference type="Proteomes" id="UP001140949"/>
    </source>
</evidence>
<dbReference type="PANTHER" id="PTHR34708">
    <property type="entry name" value="OS07G0440000 PROTEIN"/>
    <property type="match status" value="1"/>
</dbReference>
<dbReference type="EMBL" id="JANAVB010001800">
    <property type="protein sequence ID" value="KAJ6852522.1"/>
    <property type="molecule type" value="Genomic_DNA"/>
</dbReference>
<name>A0AAX6IH38_IRIPA</name>
<proteinExistence type="predicted"/>
<evidence type="ECO:0000313" key="3">
    <source>
        <dbReference type="EMBL" id="KAJ6852522.1"/>
    </source>
</evidence>
<keyword evidence="4" id="KW-1185">Reference proteome</keyword>
<feature type="domain" description="KIB1-4 beta-propeller" evidence="1">
    <location>
        <begin position="110"/>
        <end position="381"/>
    </location>
</feature>
<dbReference type="InterPro" id="IPR036047">
    <property type="entry name" value="F-box-like_dom_sf"/>
</dbReference>
<dbReference type="AlphaFoldDB" id="A0AAX6IH38"/>
<gene>
    <name evidence="3" type="ORF">M6B38_256115</name>
</gene>
<dbReference type="InterPro" id="IPR005174">
    <property type="entry name" value="KIB1-4_b-propeller"/>
</dbReference>
<organism evidence="3 4">
    <name type="scientific">Iris pallida</name>
    <name type="common">Sweet iris</name>
    <dbReference type="NCBI Taxonomy" id="29817"/>
    <lineage>
        <taxon>Eukaryota</taxon>
        <taxon>Viridiplantae</taxon>
        <taxon>Streptophyta</taxon>
        <taxon>Embryophyta</taxon>
        <taxon>Tracheophyta</taxon>
        <taxon>Spermatophyta</taxon>
        <taxon>Magnoliopsida</taxon>
        <taxon>Liliopsida</taxon>
        <taxon>Asparagales</taxon>
        <taxon>Iridaceae</taxon>
        <taxon>Iridoideae</taxon>
        <taxon>Irideae</taxon>
        <taxon>Iris</taxon>
    </lineage>
</organism>
<dbReference type="Pfam" id="PF12937">
    <property type="entry name" value="F-box-like"/>
    <property type="match status" value="1"/>
</dbReference>
<dbReference type="Proteomes" id="UP001140949">
    <property type="component" value="Unassembled WGS sequence"/>
</dbReference>
<dbReference type="Gene3D" id="1.20.1280.50">
    <property type="match status" value="1"/>
</dbReference>
<reference evidence="3" key="2">
    <citation type="submission" date="2023-04" db="EMBL/GenBank/DDBJ databases">
        <authorList>
            <person name="Bruccoleri R.E."/>
            <person name="Oakeley E.J."/>
            <person name="Faust A.-M."/>
            <person name="Dessus-Babus S."/>
            <person name="Altorfer M."/>
            <person name="Burckhardt D."/>
            <person name="Oertli M."/>
            <person name="Naumann U."/>
            <person name="Petersen F."/>
            <person name="Wong J."/>
        </authorList>
    </citation>
    <scope>NUCLEOTIDE SEQUENCE</scope>
    <source>
        <strain evidence="3">GSM-AAB239-AS_SAM_17_03QT</strain>
        <tissue evidence="3">Leaf</tissue>
    </source>
</reference>
<dbReference type="PANTHER" id="PTHR34708:SF1">
    <property type="entry name" value="OS08G0126400 PROTEIN"/>
    <property type="match status" value="1"/>
</dbReference>
<reference evidence="3" key="1">
    <citation type="journal article" date="2023" name="GigaByte">
        <title>Genome assembly of the bearded iris, Iris pallida Lam.</title>
        <authorList>
            <person name="Bruccoleri R.E."/>
            <person name="Oakeley E.J."/>
            <person name="Faust A.M.E."/>
            <person name="Altorfer M."/>
            <person name="Dessus-Babus S."/>
            <person name="Burckhardt D."/>
            <person name="Oertli M."/>
            <person name="Naumann U."/>
            <person name="Petersen F."/>
            <person name="Wong J."/>
        </authorList>
    </citation>
    <scope>NUCLEOTIDE SEQUENCE</scope>
    <source>
        <strain evidence="3">GSM-AAB239-AS_SAM_17_03QT</strain>
    </source>
</reference>
<feature type="domain" description="F-box" evidence="2">
    <location>
        <begin position="49"/>
        <end position="83"/>
    </location>
</feature>
<accession>A0AAX6IH38</accession>
<sequence length="421" mass="46144">MWFIEFKGEGSLALATIQKKKKMGNFTSRVLASCIGVWRTAGVGDRPDWSSLPNELLGSIVSRLPMPDHARARAVCASWASAALLADCPPSASHFPWLMLDDDDGAFDSFLSLSDARSYRFRGTRTATQRDACVGSRDGCLVIVEAADTAPPLSSLSYLFNPVTGARTSLPSFCSLPWSKTFFDVRKIVLSSSASAAAAEGFVAVALVYSLSCCHLAFARPGDERWTPLDFSCPPSQRIEDIAHHDRKLFVLFTRGRVQAFDLDAAASQEEAASRLYVTCAAAVDVALPRVHRHVRLVSSPGGLLRVESEKEVLTGATTKLSVAKFDVEWDCGWTEIKDLGDRSLFLDDKCSFSLSAGDVAGVRKNCVYFVDQVPHSGRIRVGDLRTFDVEKGVVERFRPPNSRINDRRLTAPIWFVPSLL</sequence>